<accession>A0ABV0MVE5</accession>
<gene>
    <name evidence="2" type="ORF">GOODEAATRI_026762</name>
</gene>
<feature type="non-terminal residue" evidence="2">
    <location>
        <position position="1"/>
    </location>
</feature>
<comment type="caution">
    <text evidence="2">The sequence shown here is derived from an EMBL/GenBank/DDBJ whole genome shotgun (WGS) entry which is preliminary data.</text>
</comment>
<dbReference type="InterPro" id="IPR029057">
    <property type="entry name" value="PRTase-like"/>
</dbReference>
<dbReference type="InterPro" id="IPR050408">
    <property type="entry name" value="HGPRT"/>
</dbReference>
<dbReference type="PANTHER" id="PTHR43340">
    <property type="entry name" value="HYPOXANTHINE-GUANINE PHOSPHORIBOSYLTRANSFERASE"/>
    <property type="match status" value="1"/>
</dbReference>
<dbReference type="Proteomes" id="UP001476798">
    <property type="component" value="Unassembled WGS sequence"/>
</dbReference>
<proteinExistence type="predicted"/>
<dbReference type="PANTHER" id="PTHR43340:SF7">
    <property type="entry name" value="HYPOXANTHINE PHOSPHORIBOSYLTRANSFERASE"/>
    <property type="match status" value="1"/>
</dbReference>
<reference evidence="2 3" key="1">
    <citation type="submission" date="2021-06" db="EMBL/GenBank/DDBJ databases">
        <authorList>
            <person name="Palmer J.M."/>
        </authorList>
    </citation>
    <scope>NUCLEOTIDE SEQUENCE [LARGE SCALE GENOMIC DNA]</scope>
    <source>
        <strain evidence="2 3">GA_2019</strain>
        <tissue evidence="2">Muscle</tissue>
    </source>
</reference>
<feature type="region of interest" description="Disordered" evidence="1">
    <location>
        <begin position="121"/>
        <end position="141"/>
    </location>
</feature>
<sequence length="141" mass="15484">LNRTLSYMLHLDGVKAKATAGVLLIDFRSSPQNPSYIHASSCPPPGHIITSCPVYSSPSEADLFDLVSQPLSCRTERLARDIIRDMGGHHIVALCVLKGGYKFFADLLDYIKVLNHNSDKSVPLTPSGEEDSKEFGLQTRL</sequence>
<organism evidence="2 3">
    <name type="scientific">Goodea atripinnis</name>
    <dbReference type="NCBI Taxonomy" id="208336"/>
    <lineage>
        <taxon>Eukaryota</taxon>
        <taxon>Metazoa</taxon>
        <taxon>Chordata</taxon>
        <taxon>Craniata</taxon>
        <taxon>Vertebrata</taxon>
        <taxon>Euteleostomi</taxon>
        <taxon>Actinopterygii</taxon>
        <taxon>Neopterygii</taxon>
        <taxon>Teleostei</taxon>
        <taxon>Neoteleostei</taxon>
        <taxon>Acanthomorphata</taxon>
        <taxon>Ovalentaria</taxon>
        <taxon>Atherinomorphae</taxon>
        <taxon>Cyprinodontiformes</taxon>
        <taxon>Goodeidae</taxon>
        <taxon>Goodea</taxon>
    </lineage>
</organism>
<evidence type="ECO:0000256" key="1">
    <source>
        <dbReference type="SAM" id="MobiDB-lite"/>
    </source>
</evidence>
<protein>
    <submittedName>
        <fullName evidence="2">Uncharacterized protein</fullName>
    </submittedName>
</protein>
<keyword evidence="3" id="KW-1185">Reference proteome</keyword>
<dbReference type="EMBL" id="JAHRIO010013368">
    <property type="protein sequence ID" value="MEQ2163104.1"/>
    <property type="molecule type" value="Genomic_DNA"/>
</dbReference>
<evidence type="ECO:0000313" key="2">
    <source>
        <dbReference type="EMBL" id="MEQ2163104.1"/>
    </source>
</evidence>
<evidence type="ECO:0000313" key="3">
    <source>
        <dbReference type="Proteomes" id="UP001476798"/>
    </source>
</evidence>
<dbReference type="Gene3D" id="3.40.50.2020">
    <property type="match status" value="1"/>
</dbReference>
<name>A0ABV0MVE5_9TELE</name>
<dbReference type="SUPFAM" id="SSF53271">
    <property type="entry name" value="PRTase-like"/>
    <property type="match status" value="1"/>
</dbReference>